<sequence>MKRTAEVVLGIIGTIIYGFFAIIGAGMLWMKNNSETVKEFYDDMVQQSPEMDMPDYQTFIDSMGTGGMMVLVVSLLAVILGIVAMVLLRGNKRPKVAAIIFVATAVIVVILLGYMGVFAGIFYIIAGILCLTRKPQQTLAE</sequence>
<organism evidence="3 4">
    <name type="scientific">Paraliobacillus quinghaiensis</name>
    <dbReference type="NCBI Taxonomy" id="470815"/>
    <lineage>
        <taxon>Bacteria</taxon>
        <taxon>Bacillati</taxon>
        <taxon>Bacillota</taxon>
        <taxon>Bacilli</taxon>
        <taxon>Bacillales</taxon>
        <taxon>Bacillaceae</taxon>
        <taxon>Paraliobacillus</taxon>
    </lineage>
</organism>
<gene>
    <name evidence="3" type="ORF">GCM10011351_19780</name>
</gene>
<dbReference type="OrthoDB" id="2357232at2"/>
<dbReference type="Proteomes" id="UP000618460">
    <property type="component" value="Unassembled WGS sequence"/>
</dbReference>
<feature type="transmembrane region" description="Helical" evidence="1">
    <location>
        <begin position="100"/>
        <end position="126"/>
    </location>
</feature>
<feature type="domain" description="DUF4064" evidence="2">
    <location>
        <begin position="2"/>
        <end position="110"/>
    </location>
</feature>
<feature type="transmembrane region" description="Helical" evidence="1">
    <location>
        <begin position="68"/>
        <end position="88"/>
    </location>
</feature>
<feature type="transmembrane region" description="Helical" evidence="1">
    <location>
        <begin position="7"/>
        <end position="30"/>
    </location>
</feature>
<keyword evidence="1" id="KW-1133">Transmembrane helix</keyword>
<dbReference type="AlphaFoldDB" id="A0A917TQV1"/>
<evidence type="ECO:0000313" key="4">
    <source>
        <dbReference type="Proteomes" id="UP000618460"/>
    </source>
</evidence>
<keyword evidence="1" id="KW-0472">Membrane</keyword>
<keyword evidence="4" id="KW-1185">Reference proteome</keyword>
<name>A0A917TQV1_9BACI</name>
<evidence type="ECO:0000259" key="2">
    <source>
        <dbReference type="Pfam" id="PF13273"/>
    </source>
</evidence>
<keyword evidence="1" id="KW-0812">Transmembrane</keyword>
<reference evidence="3" key="1">
    <citation type="journal article" date="2014" name="Int. J. Syst. Evol. Microbiol.">
        <title>Complete genome sequence of Corynebacterium casei LMG S-19264T (=DSM 44701T), isolated from a smear-ripened cheese.</title>
        <authorList>
            <consortium name="US DOE Joint Genome Institute (JGI-PGF)"/>
            <person name="Walter F."/>
            <person name="Albersmeier A."/>
            <person name="Kalinowski J."/>
            <person name="Ruckert C."/>
        </authorList>
    </citation>
    <scope>NUCLEOTIDE SEQUENCE</scope>
    <source>
        <strain evidence="3">CGMCC 1.6333</strain>
    </source>
</reference>
<evidence type="ECO:0000313" key="3">
    <source>
        <dbReference type="EMBL" id="GGM33869.1"/>
    </source>
</evidence>
<reference evidence="3" key="2">
    <citation type="submission" date="2020-09" db="EMBL/GenBank/DDBJ databases">
        <authorList>
            <person name="Sun Q."/>
            <person name="Zhou Y."/>
        </authorList>
    </citation>
    <scope>NUCLEOTIDE SEQUENCE</scope>
    <source>
        <strain evidence="3">CGMCC 1.6333</strain>
    </source>
</reference>
<accession>A0A917TQV1</accession>
<dbReference type="InterPro" id="IPR025273">
    <property type="entry name" value="DUF4064"/>
</dbReference>
<dbReference type="RefSeq" id="WP_117155331.1">
    <property type="nucleotide sequence ID" value="NZ_BMLG01000010.1"/>
</dbReference>
<dbReference type="Pfam" id="PF13273">
    <property type="entry name" value="DUF4064"/>
    <property type="match status" value="1"/>
</dbReference>
<evidence type="ECO:0000256" key="1">
    <source>
        <dbReference type="SAM" id="Phobius"/>
    </source>
</evidence>
<protein>
    <recommendedName>
        <fullName evidence="2">DUF4064 domain-containing protein</fullName>
    </recommendedName>
</protein>
<proteinExistence type="predicted"/>
<dbReference type="EMBL" id="BMLG01000010">
    <property type="protein sequence ID" value="GGM33869.1"/>
    <property type="molecule type" value="Genomic_DNA"/>
</dbReference>
<comment type="caution">
    <text evidence="3">The sequence shown here is derived from an EMBL/GenBank/DDBJ whole genome shotgun (WGS) entry which is preliminary data.</text>
</comment>